<dbReference type="InterPro" id="IPR036264">
    <property type="entry name" value="Bact_exopeptidase_dim_dom"/>
</dbReference>
<dbReference type="GO" id="GO:0046872">
    <property type="term" value="F:metal ion binding"/>
    <property type="evidence" value="ECO:0007669"/>
    <property type="project" value="UniProtKB-KW"/>
</dbReference>
<dbReference type="PANTHER" id="PTHR43808">
    <property type="entry name" value="ACETYLORNITHINE DEACETYLASE"/>
    <property type="match status" value="1"/>
</dbReference>
<dbReference type="EMBL" id="CAFBLI010000122">
    <property type="protein sequence ID" value="CAB4876120.1"/>
    <property type="molecule type" value="Genomic_DNA"/>
</dbReference>
<sequence length="384" mass="41360">MTNPVQVNRESLLSLAKDVISYQTDRDNEGALAQYLADRLRSNGLQVHDEDVVAGRPNVIVRVPGRDSSQLPLVINAHMDGAYHLGGWSRDPLEGWVEGDKLFGAAASDMKGGLASMVSAIESAATDRTLPRDLILHAVMHHDTVGLGAKYVLASEGPFEGFGICGEPTNMGVVYTHGGAVKFKITVTGKASHISRIEDGVDALSAAVAIYSKIPQIKLTHKNHEVLTDLPRVLVGVLNGGIAAGCIAPEASMLGDVRTLPDMTRETVYDDLKKLVDEFAVDGCTYKIKLTAVQKSFVGKKESTLMTALGNSYKKVRGSEIEVITKMPTQAFVTDTADMSAIGLEALVFGPGDWKYLPDEFISIKDMGDAAQIYLNTAYELPLR</sequence>
<evidence type="ECO:0000313" key="4">
    <source>
        <dbReference type="EMBL" id="CAB4876120.1"/>
    </source>
</evidence>
<protein>
    <submittedName>
        <fullName evidence="4">Unannotated protein</fullName>
    </submittedName>
</protein>
<proteinExistence type="predicted"/>
<reference evidence="4" key="1">
    <citation type="submission" date="2020-05" db="EMBL/GenBank/DDBJ databases">
        <authorList>
            <person name="Chiriac C."/>
            <person name="Salcher M."/>
            <person name="Ghai R."/>
            <person name="Kavagutti S V."/>
        </authorList>
    </citation>
    <scope>NUCLEOTIDE SEQUENCE</scope>
</reference>
<dbReference type="InterPro" id="IPR011650">
    <property type="entry name" value="Peptidase_M20_dimer"/>
</dbReference>
<gene>
    <name evidence="4" type="ORF">UFOPK3306_01211</name>
</gene>
<dbReference type="PANTHER" id="PTHR43808:SF31">
    <property type="entry name" value="N-ACETYL-L-CITRULLINE DEACETYLASE"/>
    <property type="match status" value="1"/>
</dbReference>
<evidence type="ECO:0000259" key="3">
    <source>
        <dbReference type="Pfam" id="PF07687"/>
    </source>
</evidence>
<keyword evidence="1" id="KW-0479">Metal-binding</keyword>
<dbReference type="Gene3D" id="3.30.70.360">
    <property type="match status" value="1"/>
</dbReference>
<feature type="domain" description="Peptidase M20 dimerisation" evidence="3">
    <location>
        <begin position="175"/>
        <end position="282"/>
    </location>
</feature>
<keyword evidence="2" id="KW-0378">Hydrolase</keyword>
<name>A0A6J7E4V2_9ZZZZ</name>
<dbReference type="Gene3D" id="3.40.630.10">
    <property type="entry name" value="Zn peptidases"/>
    <property type="match status" value="1"/>
</dbReference>
<dbReference type="Pfam" id="PF07687">
    <property type="entry name" value="M20_dimer"/>
    <property type="match status" value="1"/>
</dbReference>
<dbReference type="InterPro" id="IPR002933">
    <property type="entry name" value="Peptidase_M20"/>
</dbReference>
<dbReference type="SUPFAM" id="SSF53187">
    <property type="entry name" value="Zn-dependent exopeptidases"/>
    <property type="match status" value="1"/>
</dbReference>
<accession>A0A6J7E4V2</accession>
<dbReference type="GO" id="GO:0008777">
    <property type="term" value="F:acetylornithine deacetylase activity"/>
    <property type="evidence" value="ECO:0007669"/>
    <property type="project" value="TreeGrafter"/>
</dbReference>
<evidence type="ECO:0000256" key="2">
    <source>
        <dbReference type="ARBA" id="ARBA00022801"/>
    </source>
</evidence>
<dbReference type="AlphaFoldDB" id="A0A6J7E4V2"/>
<dbReference type="InterPro" id="IPR050072">
    <property type="entry name" value="Peptidase_M20A"/>
</dbReference>
<organism evidence="4">
    <name type="scientific">freshwater metagenome</name>
    <dbReference type="NCBI Taxonomy" id="449393"/>
    <lineage>
        <taxon>unclassified sequences</taxon>
        <taxon>metagenomes</taxon>
        <taxon>ecological metagenomes</taxon>
    </lineage>
</organism>
<dbReference type="GO" id="GO:0006526">
    <property type="term" value="P:L-arginine biosynthetic process"/>
    <property type="evidence" value="ECO:0007669"/>
    <property type="project" value="TreeGrafter"/>
</dbReference>
<evidence type="ECO:0000256" key="1">
    <source>
        <dbReference type="ARBA" id="ARBA00022723"/>
    </source>
</evidence>
<dbReference type="SUPFAM" id="SSF55031">
    <property type="entry name" value="Bacterial exopeptidase dimerisation domain"/>
    <property type="match status" value="1"/>
</dbReference>
<dbReference type="Pfam" id="PF01546">
    <property type="entry name" value="Peptidase_M20"/>
    <property type="match status" value="1"/>
</dbReference>